<organism evidence="1">
    <name type="scientific">Dyadobacter sp. 676</name>
    <dbReference type="NCBI Taxonomy" id="3088362"/>
    <lineage>
        <taxon>Bacteria</taxon>
        <taxon>Pseudomonadati</taxon>
        <taxon>Bacteroidota</taxon>
        <taxon>Cytophagia</taxon>
        <taxon>Cytophagales</taxon>
        <taxon>Spirosomataceae</taxon>
        <taxon>Dyadobacter</taxon>
    </lineage>
</organism>
<dbReference type="RefSeq" id="WP_353718604.1">
    <property type="nucleotide sequence ID" value="NZ_CP159289.1"/>
</dbReference>
<protein>
    <recommendedName>
        <fullName evidence="2">3-oxoacyl-ACP synthase</fullName>
    </recommendedName>
</protein>
<accession>A0AAU8FFD5</accession>
<dbReference type="EMBL" id="CP159289">
    <property type="protein sequence ID" value="XCH23279.1"/>
    <property type="molecule type" value="Genomic_DNA"/>
</dbReference>
<proteinExistence type="predicted"/>
<evidence type="ECO:0000313" key="1">
    <source>
        <dbReference type="EMBL" id="XCH23279.1"/>
    </source>
</evidence>
<evidence type="ECO:0008006" key="2">
    <source>
        <dbReference type="Google" id="ProtNLM"/>
    </source>
</evidence>
<dbReference type="AlphaFoldDB" id="A0AAU8FFD5"/>
<sequence length="208" mass="22950">MKVITAYCNLRADECLVNGELVARRDAGSEDSWFKQIYRKQGLTYPKFYKMDVLSQAGYLASELIKRANPGITGAYADDEIAMVFANASSSAETDRRFTQSYKDGGSPSPSLFVYTLPNIVLGEIAILNKWFGENMFAVLPNFAPGFYLNYGQILFGSGSRALLGGWLEVTANTTDVFLFTVEDKGGNVEFNRENLLRLSQAAAQVTS</sequence>
<name>A0AAU8FFD5_9BACT</name>
<reference evidence="1" key="1">
    <citation type="submission" date="2024-06" db="EMBL/GenBank/DDBJ databases">
        <title>Sequencing and assembly of the genome of Dyadobacter sp. strain 676, a symbiont of Cyamopsis tetragonoloba.</title>
        <authorList>
            <person name="Guro P."/>
            <person name="Sazanova A."/>
            <person name="Kuznetsova I."/>
            <person name="Belimov A."/>
            <person name="Safronova V."/>
        </authorList>
    </citation>
    <scope>NUCLEOTIDE SEQUENCE</scope>
    <source>
        <strain evidence="1">676</strain>
    </source>
</reference>
<gene>
    <name evidence="1" type="ORF">ABV298_23560</name>
</gene>